<evidence type="ECO:0000256" key="3">
    <source>
        <dbReference type="ARBA" id="ARBA00023242"/>
    </source>
</evidence>
<evidence type="ECO:0000256" key="1">
    <source>
        <dbReference type="ARBA" id="ARBA00004123"/>
    </source>
</evidence>
<dbReference type="PANTHER" id="PTHR10015:SF427">
    <property type="entry name" value="HEAT SHOCK FACTOR PROTEIN"/>
    <property type="match status" value="1"/>
</dbReference>
<dbReference type="FunFam" id="1.10.10.10:FF:000286">
    <property type="entry name" value="Heat shock transcription factor"/>
    <property type="match status" value="1"/>
</dbReference>
<dbReference type="InterPro" id="IPR036388">
    <property type="entry name" value="WH-like_DNA-bd_sf"/>
</dbReference>
<dbReference type="SMART" id="SM00415">
    <property type="entry name" value="HSF"/>
    <property type="match status" value="1"/>
</dbReference>
<feature type="domain" description="HSF-type DNA-binding" evidence="6">
    <location>
        <begin position="24"/>
        <end position="119"/>
    </location>
</feature>
<dbReference type="Pfam" id="PF00447">
    <property type="entry name" value="HSF_DNA-bind"/>
    <property type="match status" value="1"/>
</dbReference>
<name>A0A8K1CU39_PYTOL</name>
<dbReference type="OrthoDB" id="60033at2759"/>
<sequence>MLHFSHKRQRTTTMTDNNQPQTTKVPKFIRALYTIFAHEDPAILAWSNDGTYFQIHNINRLEQQVLPRYFKHNKFANFQRQLNNHGFRKWTKTRASVCTFSHDVLIQCELSELPTMLSENGSMPVSGKRIRLNSESSESSEDEDNQLPMVKDLLEEFEPPNWLTTCPSQPTTKTV</sequence>
<feature type="region of interest" description="Disordered" evidence="5">
    <location>
        <begin position="1"/>
        <end position="21"/>
    </location>
</feature>
<reference evidence="7" key="1">
    <citation type="submission" date="2019-03" db="EMBL/GenBank/DDBJ databases">
        <title>Long read genome sequence of the mycoparasitic Pythium oligandrum ATCC 38472 isolated from sugarbeet rhizosphere.</title>
        <authorList>
            <person name="Gaulin E."/>
        </authorList>
    </citation>
    <scope>NUCLEOTIDE SEQUENCE</scope>
    <source>
        <strain evidence="7">ATCC 38472_TT</strain>
    </source>
</reference>
<evidence type="ECO:0000259" key="6">
    <source>
        <dbReference type="SMART" id="SM00415"/>
    </source>
</evidence>
<dbReference type="GO" id="GO:0005634">
    <property type="term" value="C:nucleus"/>
    <property type="evidence" value="ECO:0007669"/>
    <property type="project" value="UniProtKB-SubCell"/>
</dbReference>
<keyword evidence="8" id="KW-1185">Reference proteome</keyword>
<keyword evidence="3" id="KW-0539">Nucleus</keyword>
<proteinExistence type="inferred from homology"/>
<feature type="region of interest" description="Disordered" evidence="5">
    <location>
        <begin position="119"/>
        <end position="150"/>
    </location>
</feature>
<keyword evidence="2" id="KW-0238">DNA-binding</keyword>
<evidence type="ECO:0000256" key="4">
    <source>
        <dbReference type="RuleBase" id="RU004020"/>
    </source>
</evidence>
<comment type="caution">
    <text evidence="7">The sequence shown here is derived from an EMBL/GenBank/DDBJ whole genome shotgun (WGS) entry which is preliminary data.</text>
</comment>
<dbReference type="PRINTS" id="PR00056">
    <property type="entry name" value="HSFDOMAIN"/>
</dbReference>
<evidence type="ECO:0000313" key="7">
    <source>
        <dbReference type="EMBL" id="TMW68303.1"/>
    </source>
</evidence>
<dbReference type="SUPFAM" id="SSF46785">
    <property type="entry name" value="Winged helix' DNA-binding domain"/>
    <property type="match status" value="1"/>
</dbReference>
<dbReference type="PANTHER" id="PTHR10015">
    <property type="entry name" value="HEAT SHOCK TRANSCRIPTION FACTOR"/>
    <property type="match status" value="1"/>
</dbReference>
<gene>
    <name evidence="7" type="ORF">Poli38472_005771</name>
</gene>
<dbReference type="Proteomes" id="UP000794436">
    <property type="component" value="Unassembled WGS sequence"/>
</dbReference>
<evidence type="ECO:0000256" key="5">
    <source>
        <dbReference type="SAM" id="MobiDB-lite"/>
    </source>
</evidence>
<dbReference type="InterPro" id="IPR000232">
    <property type="entry name" value="HSF_DNA-bd"/>
</dbReference>
<dbReference type="GO" id="GO:0003700">
    <property type="term" value="F:DNA-binding transcription factor activity"/>
    <property type="evidence" value="ECO:0007669"/>
    <property type="project" value="InterPro"/>
</dbReference>
<dbReference type="InterPro" id="IPR036390">
    <property type="entry name" value="WH_DNA-bd_sf"/>
</dbReference>
<feature type="compositionally biased region" description="Basic residues" evidence="5">
    <location>
        <begin position="1"/>
        <end position="10"/>
    </location>
</feature>
<comment type="subcellular location">
    <subcellularLocation>
        <location evidence="1">Nucleus</location>
    </subcellularLocation>
</comment>
<dbReference type="AlphaFoldDB" id="A0A8K1CU39"/>
<feature type="compositionally biased region" description="Polar residues" evidence="5">
    <location>
        <begin position="11"/>
        <end position="21"/>
    </location>
</feature>
<accession>A0A8K1CU39</accession>
<dbReference type="Gene3D" id="1.10.10.10">
    <property type="entry name" value="Winged helix-like DNA-binding domain superfamily/Winged helix DNA-binding domain"/>
    <property type="match status" value="1"/>
</dbReference>
<evidence type="ECO:0000256" key="2">
    <source>
        <dbReference type="ARBA" id="ARBA00023125"/>
    </source>
</evidence>
<dbReference type="EMBL" id="SPLM01000002">
    <property type="protein sequence ID" value="TMW68303.1"/>
    <property type="molecule type" value="Genomic_DNA"/>
</dbReference>
<comment type="similarity">
    <text evidence="4">Belongs to the HSF family.</text>
</comment>
<protein>
    <recommendedName>
        <fullName evidence="6">HSF-type DNA-binding domain-containing protein</fullName>
    </recommendedName>
</protein>
<dbReference type="GO" id="GO:0043565">
    <property type="term" value="F:sequence-specific DNA binding"/>
    <property type="evidence" value="ECO:0007669"/>
    <property type="project" value="InterPro"/>
</dbReference>
<organism evidence="7 8">
    <name type="scientific">Pythium oligandrum</name>
    <name type="common">Mycoparasitic fungus</name>
    <dbReference type="NCBI Taxonomy" id="41045"/>
    <lineage>
        <taxon>Eukaryota</taxon>
        <taxon>Sar</taxon>
        <taxon>Stramenopiles</taxon>
        <taxon>Oomycota</taxon>
        <taxon>Peronosporomycetes</taxon>
        <taxon>Pythiales</taxon>
        <taxon>Pythiaceae</taxon>
        <taxon>Pythium</taxon>
    </lineage>
</organism>
<evidence type="ECO:0000313" key="8">
    <source>
        <dbReference type="Proteomes" id="UP000794436"/>
    </source>
</evidence>